<evidence type="ECO:0000256" key="4">
    <source>
        <dbReference type="ARBA" id="ARBA00032108"/>
    </source>
</evidence>
<name>A0ABQ3HUR7_9SPHI</name>
<keyword evidence="6" id="KW-0732">Signal</keyword>
<feature type="signal peptide" evidence="6">
    <location>
        <begin position="1"/>
        <end position="18"/>
    </location>
</feature>
<gene>
    <name evidence="8" type="ORF">GCM10017764_10660</name>
</gene>
<feature type="domain" description="LysM" evidence="7">
    <location>
        <begin position="238"/>
        <end position="281"/>
    </location>
</feature>
<reference evidence="9" key="1">
    <citation type="journal article" date="2019" name="Int. J. Syst. Evol. Microbiol.">
        <title>The Global Catalogue of Microorganisms (GCM) 10K type strain sequencing project: providing services to taxonomists for standard genome sequencing and annotation.</title>
        <authorList>
            <consortium name="The Broad Institute Genomics Platform"/>
            <consortium name="The Broad Institute Genome Sequencing Center for Infectious Disease"/>
            <person name="Wu L."/>
            <person name="Ma J."/>
        </authorList>
    </citation>
    <scope>NUCLEOTIDE SEQUENCE [LARGE SCALE GENOMIC DNA]</scope>
    <source>
        <strain evidence="9">CGMCC 1.12966</strain>
    </source>
</reference>
<proteinExistence type="predicted"/>
<keyword evidence="2" id="KW-0081">Bacteriolytic enzyme</keyword>
<evidence type="ECO:0000256" key="6">
    <source>
        <dbReference type="SAM" id="SignalP"/>
    </source>
</evidence>
<dbReference type="CDD" id="cd00118">
    <property type="entry name" value="LysM"/>
    <property type="match status" value="1"/>
</dbReference>
<keyword evidence="9" id="KW-1185">Reference proteome</keyword>
<dbReference type="Pfam" id="PF01832">
    <property type="entry name" value="Glucosaminidase"/>
    <property type="match status" value="1"/>
</dbReference>
<protein>
    <recommendedName>
        <fullName evidence="4">Peptidoglycan hydrolase</fullName>
    </recommendedName>
</protein>
<evidence type="ECO:0000313" key="8">
    <source>
        <dbReference type="EMBL" id="GHE29582.1"/>
    </source>
</evidence>
<dbReference type="InterPro" id="IPR036779">
    <property type="entry name" value="LysM_dom_sf"/>
</dbReference>
<evidence type="ECO:0000256" key="2">
    <source>
        <dbReference type="ARBA" id="ARBA00022638"/>
    </source>
</evidence>
<feature type="chain" id="PRO_5045904806" description="Peptidoglycan hydrolase" evidence="6">
    <location>
        <begin position="19"/>
        <end position="283"/>
    </location>
</feature>
<dbReference type="Proteomes" id="UP000620550">
    <property type="component" value="Unassembled WGS sequence"/>
</dbReference>
<dbReference type="PROSITE" id="PS51782">
    <property type="entry name" value="LYSM"/>
    <property type="match status" value="1"/>
</dbReference>
<dbReference type="EMBL" id="BNAF01000003">
    <property type="protein sequence ID" value="GHE29582.1"/>
    <property type="molecule type" value="Genomic_DNA"/>
</dbReference>
<keyword evidence="1" id="KW-0929">Antimicrobial</keyword>
<evidence type="ECO:0000259" key="7">
    <source>
        <dbReference type="PROSITE" id="PS51782"/>
    </source>
</evidence>
<organism evidence="8 9">
    <name type="scientific">Sphingobacterium griseoflavum</name>
    <dbReference type="NCBI Taxonomy" id="1474952"/>
    <lineage>
        <taxon>Bacteria</taxon>
        <taxon>Pseudomonadati</taxon>
        <taxon>Bacteroidota</taxon>
        <taxon>Sphingobacteriia</taxon>
        <taxon>Sphingobacteriales</taxon>
        <taxon>Sphingobacteriaceae</taxon>
        <taxon>Sphingobacterium</taxon>
    </lineage>
</organism>
<dbReference type="RefSeq" id="WP_189625585.1">
    <property type="nucleotide sequence ID" value="NZ_BNAF01000003.1"/>
</dbReference>
<dbReference type="Pfam" id="PF01476">
    <property type="entry name" value="LysM"/>
    <property type="match status" value="1"/>
</dbReference>
<dbReference type="InterPro" id="IPR002901">
    <property type="entry name" value="MGlyc_endo_b_GlcNAc-like_dom"/>
</dbReference>
<dbReference type="PANTHER" id="PTHR33308">
    <property type="entry name" value="PEPTIDOGLYCAN HYDROLASE FLGJ"/>
    <property type="match status" value="1"/>
</dbReference>
<dbReference type="PANTHER" id="PTHR33308:SF9">
    <property type="entry name" value="PEPTIDOGLYCAN HYDROLASE FLGJ"/>
    <property type="match status" value="1"/>
</dbReference>
<dbReference type="SMART" id="SM00257">
    <property type="entry name" value="LysM"/>
    <property type="match status" value="1"/>
</dbReference>
<dbReference type="SMART" id="SM00047">
    <property type="entry name" value="LYZ2"/>
    <property type="match status" value="1"/>
</dbReference>
<sequence>MKRNCFFPFLLLFMLVFGACSSQRSKVLQSPSTSSKPRTGTFGSIPNRKGSVSTSGTDYIARYKDIAIAEMNQFGIPASIKLAQALLESGNGNSYLAKEANNHFGIKCGGIWSGRSVSRPDDNPNDCFRVYDNPEQSFKDHSQFLLRKRYEKLFMLNKDDYRGWAKGLKEAGYATNPRYPDLLIDLIERYELYQYDRAERSYVAKEQREVKVEEIIEEKAAVEPEATTEEIKTAVAMVIHEVKATDTLFSISKRYNVSVEQLKQLNGLESDNLSIGQLLVITK</sequence>
<dbReference type="InterPro" id="IPR018392">
    <property type="entry name" value="LysM"/>
</dbReference>
<dbReference type="SUPFAM" id="SSF54106">
    <property type="entry name" value="LysM domain"/>
    <property type="match status" value="1"/>
</dbReference>
<feature type="region of interest" description="Disordered" evidence="5">
    <location>
        <begin position="28"/>
        <end position="53"/>
    </location>
</feature>
<evidence type="ECO:0000256" key="3">
    <source>
        <dbReference type="ARBA" id="ARBA00022801"/>
    </source>
</evidence>
<evidence type="ECO:0000313" key="9">
    <source>
        <dbReference type="Proteomes" id="UP000620550"/>
    </source>
</evidence>
<evidence type="ECO:0000256" key="1">
    <source>
        <dbReference type="ARBA" id="ARBA00022529"/>
    </source>
</evidence>
<evidence type="ECO:0000256" key="5">
    <source>
        <dbReference type="SAM" id="MobiDB-lite"/>
    </source>
</evidence>
<dbReference type="Gene3D" id="1.10.530.10">
    <property type="match status" value="1"/>
</dbReference>
<accession>A0ABQ3HUR7</accession>
<keyword evidence="3" id="KW-0378">Hydrolase</keyword>
<dbReference type="Gene3D" id="3.10.350.10">
    <property type="entry name" value="LysM domain"/>
    <property type="match status" value="1"/>
</dbReference>
<dbReference type="PROSITE" id="PS51257">
    <property type="entry name" value="PROKAR_LIPOPROTEIN"/>
    <property type="match status" value="1"/>
</dbReference>
<comment type="caution">
    <text evidence="8">The sequence shown here is derived from an EMBL/GenBank/DDBJ whole genome shotgun (WGS) entry which is preliminary data.</text>
</comment>
<dbReference type="InterPro" id="IPR051056">
    <property type="entry name" value="Glycosyl_Hydrolase_73"/>
</dbReference>